<dbReference type="Pfam" id="PF12698">
    <property type="entry name" value="ABC2_membrane_3"/>
    <property type="match status" value="1"/>
</dbReference>
<feature type="transmembrane region" description="Helical" evidence="8">
    <location>
        <begin position="237"/>
        <end position="260"/>
    </location>
</feature>
<dbReference type="InterPro" id="IPR051449">
    <property type="entry name" value="ABC-2_transporter_component"/>
</dbReference>
<feature type="transmembrane region" description="Helical" evidence="8">
    <location>
        <begin position="272"/>
        <end position="294"/>
    </location>
</feature>
<keyword evidence="6 8" id="KW-1133">Transmembrane helix</keyword>
<organism evidence="10 11">
    <name type="scientific">Paenibacillus mendelii</name>
    <dbReference type="NCBI Taxonomy" id="206163"/>
    <lineage>
        <taxon>Bacteria</taxon>
        <taxon>Bacillati</taxon>
        <taxon>Bacillota</taxon>
        <taxon>Bacilli</taxon>
        <taxon>Bacillales</taxon>
        <taxon>Paenibacillaceae</taxon>
        <taxon>Paenibacillus</taxon>
    </lineage>
</organism>
<feature type="transmembrane region" description="Helical" evidence="8">
    <location>
        <begin position="306"/>
        <end position="324"/>
    </location>
</feature>
<evidence type="ECO:0000256" key="1">
    <source>
        <dbReference type="ARBA" id="ARBA00004651"/>
    </source>
</evidence>
<comment type="similarity">
    <text evidence="2">Belongs to the ABC-2 integral membrane protein family.</text>
</comment>
<evidence type="ECO:0000256" key="4">
    <source>
        <dbReference type="ARBA" id="ARBA00022475"/>
    </source>
</evidence>
<dbReference type="EMBL" id="JBHLVF010000041">
    <property type="protein sequence ID" value="MFC0395320.1"/>
    <property type="molecule type" value="Genomic_DNA"/>
</dbReference>
<keyword evidence="4" id="KW-1003">Cell membrane</keyword>
<name>A0ABV6JKG6_9BACL</name>
<sequence>MPSLIIAGLIVRRTIGHPKGFIMLVLLPALVLSIIITLFGSSQDSPKTVAVWNADQGPFGQMLIEQLANEPSIVLSSEGERSEEALRKAVVEGQVDAALYVPENYTASLLKGSQVQPKLYRQSVTLWNAAIEQRLAVEAEQSSAFAAMAAASGKTVEDQLQQAERLVKEQAKHRISLTEPLQSLESKKTKPSNVLVTGVILLFIMLAINQSVQIVMEDRTNRTMARMYTAPVRKYEIALGNFLGSMVLGTVQLLLVLGVTRGLLHYDYGVEFGAHFLVLECFLLAAVGLSTAIAGLVRNTDHLPQLSTLVVTPTCMLGGCFWPIGMMPDFMQKLANFVPQRWAMEAIDRMAFGSGLQDVMLPIGILLLFAAVLLAFGVFILQPNRSAS</sequence>
<feature type="transmembrane region" description="Helical" evidence="8">
    <location>
        <begin position="359"/>
        <end position="381"/>
    </location>
</feature>
<dbReference type="InterPro" id="IPR047817">
    <property type="entry name" value="ABC2_TM_bact-type"/>
</dbReference>
<keyword evidence="5 8" id="KW-0812">Transmembrane</keyword>
<evidence type="ECO:0000256" key="5">
    <source>
        <dbReference type="ARBA" id="ARBA00022692"/>
    </source>
</evidence>
<evidence type="ECO:0000313" key="11">
    <source>
        <dbReference type="Proteomes" id="UP001589818"/>
    </source>
</evidence>
<keyword evidence="11" id="KW-1185">Reference proteome</keyword>
<accession>A0ABV6JKG6</accession>
<evidence type="ECO:0000256" key="7">
    <source>
        <dbReference type="ARBA" id="ARBA00023136"/>
    </source>
</evidence>
<dbReference type="InterPro" id="IPR013525">
    <property type="entry name" value="ABC2_TM"/>
</dbReference>
<evidence type="ECO:0000256" key="6">
    <source>
        <dbReference type="ARBA" id="ARBA00022989"/>
    </source>
</evidence>
<dbReference type="PANTHER" id="PTHR30294:SF45">
    <property type="entry name" value="LINEARMYCIN RESISTANCE PERMEASE PROTEIN LNRN"/>
    <property type="match status" value="1"/>
</dbReference>
<dbReference type="PANTHER" id="PTHR30294">
    <property type="entry name" value="MEMBRANE COMPONENT OF ABC TRANSPORTER YHHJ-RELATED"/>
    <property type="match status" value="1"/>
</dbReference>
<keyword evidence="3" id="KW-0813">Transport</keyword>
<comment type="subcellular location">
    <subcellularLocation>
        <location evidence="1">Cell membrane</location>
        <topology evidence="1">Multi-pass membrane protein</topology>
    </subcellularLocation>
</comment>
<reference evidence="10 11" key="1">
    <citation type="submission" date="2024-09" db="EMBL/GenBank/DDBJ databases">
        <authorList>
            <person name="Sun Q."/>
            <person name="Mori K."/>
        </authorList>
    </citation>
    <scope>NUCLEOTIDE SEQUENCE [LARGE SCALE GENOMIC DNA]</scope>
    <source>
        <strain evidence="10 11">CCM 4839</strain>
    </source>
</reference>
<keyword evidence="7 8" id="KW-0472">Membrane</keyword>
<feature type="transmembrane region" description="Helical" evidence="8">
    <location>
        <begin position="194"/>
        <end position="216"/>
    </location>
</feature>
<protein>
    <submittedName>
        <fullName evidence="10">ABC transporter permease</fullName>
    </submittedName>
</protein>
<evidence type="ECO:0000256" key="8">
    <source>
        <dbReference type="SAM" id="Phobius"/>
    </source>
</evidence>
<evidence type="ECO:0000313" key="10">
    <source>
        <dbReference type="EMBL" id="MFC0395320.1"/>
    </source>
</evidence>
<gene>
    <name evidence="10" type="ORF">ACFFJ8_28620</name>
</gene>
<dbReference type="RefSeq" id="WP_204816435.1">
    <property type="nucleotide sequence ID" value="NZ_JANHOF010000001.1"/>
</dbReference>
<dbReference type="Gene3D" id="3.40.1710.10">
    <property type="entry name" value="abc type-2 transporter like domain"/>
    <property type="match status" value="1"/>
</dbReference>
<dbReference type="PROSITE" id="PS51012">
    <property type="entry name" value="ABC_TM2"/>
    <property type="match status" value="1"/>
</dbReference>
<evidence type="ECO:0000256" key="2">
    <source>
        <dbReference type="ARBA" id="ARBA00007783"/>
    </source>
</evidence>
<feature type="domain" description="ABC transmembrane type-2" evidence="9">
    <location>
        <begin position="160"/>
        <end position="384"/>
    </location>
</feature>
<dbReference type="Proteomes" id="UP001589818">
    <property type="component" value="Unassembled WGS sequence"/>
</dbReference>
<evidence type="ECO:0000259" key="9">
    <source>
        <dbReference type="PROSITE" id="PS51012"/>
    </source>
</evidence>
<comment type="caution">
    <text evidence="10">The sequence shown here is derived from an EMBL/GenBank/DDBJ whole genome shotgun (WGS) entry which is preliminary data.</text>
</comment>
<proteinExistence type="inferred from homology"/>
<feature type="transmembrane region" description="Helical" evidence="8">
    <location>
        <begin position="21"/>
        <end position="40"/>
    </location>
</feature>
<evidence type="ECO:0000256" key="3">
    <source>
        <dbReference type="ARBA" id="ARBA00022448"/>
    </source>
</evidence>